<accession>A0AAD6U5E6</accession>
<dbReference type="Proteomes" id="UP001222325">
    <property type="component" value="Unassembled WGS sequence"/>
</dbReference>
<keyword evidence="10" id="KW-1185">Reference proteome</keyword>
<dbReference type="GO" id="GO:0005829">
    <property type="term" value="C:cytosol"/>
    <property type="evidence" value="ECO:0007669"/>
    <property type="project" value="TreeGrafter"/>
</dbReference>
<feature type="compositionally biased region" description="Basic residues" evidence="8">
    <location>
        <begin position="272"/>
        <end position="288"/>
    </location>
</feature>
<dbReference type="GO" id="GO:0043527">
    <property type="term" value="C:tRNA methyltransferase complex"/>
    <property type="evidence" value="ECO:0007669"/>
    <property type="project" value="TreeGrafter"/>
</dbReference>
<evidence type="ECO:0000313" key="9">
    <source>
        <dbReference type="EMBL" id="KAJ7091519.1"/>
    </source>
</evidence>
<keyword evidence="2 6" id="KW-0853">WD repeat</keyword>
<keyword evidence="3 6" id="KW-0819">tRNA processing</keyword>
<dbReference type="InterPro" id="IPR036322">
    <property type="entry name" value="WD40_repeat_dom_sf"/>
</dbReference>
<keyword evidence="5 6" id="KW-0539">Nucleus</keyword>
<protein>
    <submittedName>
        <fullName evidence="9">WD40 repeat-like protein</fullName>
    </submittedName>
</protein>
<evidence type="ECO:0000256" key="8">
    <source>
        <dbReference type="SAM" id="MobiDB-lite"/>
    </source>
</evidence>
<feature type="compositionally biased region" description="Basic and acidic residues" evidence="8">
    <location>
        <begin position="251"/>
        <end position="271"/>
    </location>
</feature>
<proteinExistence type="inferred from homology"/>
<dbReference type="InterPro" id="IPR015943">
    <property type="entry name" value="WD40/YVTN_repeat-like_dom_sf"/>
</dbReference>
<dbReference type="EMBL" id="JARJCN010000020">
    <property type="protein sequence ID" value="KAJ7091519.1"/>
    <property type="molecule type" value="Genomic_DNA"/>
</dbReference>
<evidence type="ECO:0000313" key="10">
    <source>
        <dbReference type="Proteomes" id="UP001222325"/>
    </source>
</evidence>
<evidence type="ECO:0000256" key="6">
    <source>
        <dbReference type="HAMAP-Rule" id="MF_03056"/>
    </source>
</evidence>
<dbReference type="SMART" id="SM00320">
    <property type="entry name" value="WD40"/>
    <property type="match status" value="3"/>
</dbReference>
<organism evidence="9 10">
    <name type="scientific">Mycena belliarum</name>
    <dbReference type="NCBI Taxonomy" id="1033014"/>
    <lineage>
        <taxon>Eukaryota</taxon>
        <taxon>Fungi</taxon>
        <taxon>Dikarya</taxon>
        <taxon>Basidiomycota</taxon>
        <taxon>Agaricomycotina</taxon>
        <taxon>Agaricomycetes</taxon>
        <taxon>Agaricomycetidae</taxon>
        <taxon>Agaricales</taxon>
        <taxon>Marasmiineae</taxon>
        <taxon>Mycenaceae</taxon>
        <taxon>Mycena</taxon>
    </lineage>
</organism>
<reference evidence="9" key="1">
    <citation type="submission" date="2023-03" db="EMBL/GenBank/DDBJ databases">
        <title>Massive genome expansion in bonnet fungi (Mycena s.s.) driven by repeated elements and novel gene families across ecological guilds.</title>
        <authorList>
            <consortium name="Lawrence Berkeley National Laboratory"/>
            <person name="Harder C.B."/>
            <person name="Miyauchi S."/>
            <person name="Viragh M."/>
            <person name="Kuo A."/>
            <person name="Thoen E."/>
            <person name="Andreopoulos B."/>
            <person name="Lu D."/>
            <person name="Skrede I."/>
            <person name="Drula E."/>
            <person name="Henrissat B."/>
            <person name="Morin E."/>
            <person name="Kohler A."/>
            <person name="Barry K."/>
            <person name="LaButti K."/>
            <person name="Morin E."/>
            <person name="Salamov A."/>
            <person name="Lipzen A."/>
            <person name="Mereny Z."/>
            <person name="Hegedus B."/>
            <person name="Baldrian P."/>
            <person name="Stursova M."/>
            <person name="Weitz H."/>
            <person name="Taylor A."/>
            <person name="Grigoriev I.V."/>
            <person name="Nagy L.G."/>
            <person name="Martin F."/>
            <person name="Kauserud H."/>
        </authorList>
    </citation>
    <scope>NUCLEOTIDE SEQUENCE</scope>
    <source>
        <strain evidence="9">CBHHK173m</strain>
    </source>
</reference>
<comment type="subcellular location">
    <subcellularLocation>
        <location evidence="1 6">Nucleus</location>
    </subcellularLocation>
</comment>
<dbReference type="InterPro" id="IPR028884">
    <property type="entry name" value="Trm82"/>
</dbReference>
<evidence type="ECO:0000256" key="2">
    <source>
        <dbReference type="ARBA" id="ARBA00022574"/>
    </source>
</evidence>
<name>A0AAD6U5E6_9AGAR</name>
<dbReference type="HAMAP" id="MF_03056">
    <property type="entry name" value="TRM82"/>
    <property type="match status" value="1"/>
</dbReference>
<feature type="region of interest" description="Disordered" evidence="8">
    <location>
        <begin position="461"/>
        <end position="531"/>
    </location>
</feature>
<comment type="similarity">
    <text evidence="6">Belongs to the WD repeat TRM82 family.</text>
</comment>
<evidence type="ECO:0000256" key="4">
    <source>
        <dbReference type="ARBA" id="ARBA00022737"/>
    </source>
</evidence>
<comment type="pathway">
    <text evidence="6">tRNA modification; N(7)-methylguanine-tRNA biosynthesis.</text>
</comment>
<comment type="caution">
    <text evidence="9">The sequence shown here is derived from an EMBL/GenBank/DDBJ whole genome shotgun (WGS) entry which is preliminary data.</text>
</comment>
<dbReference type="PANTHER" id="PTHR16288">
    <property type="entry name" value="WD40 REPEAT PROTEIN 4"/>
    <property type="match status" value="1"/>
</dbReference>
<gene>
    <name evidence="9" type="ORF">B0H15DRAFT_978017</name>
</gene>
<dbReference type="Pfam" id="PF00400">
    <property type="entry name" value="WD40"/>
    <property type="match status" value="3"/>
</dbReference>
<dbReference type="GO" id="GO:0106004">
    <property type="term" value="P:tRNA (guanine-N7)-methylation"/>
    <property type="evidence" value="ECO:0007669"/>
    <property type="project" value="UniProtKB-UniRule"/>
</dbReference>
<keyword evidence="4 6" id="KW-0677">Repeat</keyword>
<evidence type="ECO:0000256" key="3">
    <source>
        <dbReference type="ARBA" id="ARBA00022694"/>
    </source>
</evidence>
<comment type="function">
    <text evidence="6">Required for the formation of N(7)-methylguanine at position 46 (m7G46) in tRNA. In the complex, it is required to stabilize and induce conformational changes of the catalytic subunit.</text>
</comment>
<sequence length="531" mass="56570">MFLFPHSQLLFAPSQTVVISGPHIQLLDSRCATSPGTGAVLATTADRPIAKAGPIRVAAVDSTGTHLATAADDKQLRLWRLDGLTLLNERELPKKPTELAFTRDGQTILASDKFGDIFSYALHPTPQTAAQKSAALKSHENPSGGALVLGHASFLTAFLLSPDEKFILTADRDEHIRVSWFPQGYTIETYCFGHQKFVSALHLPPFAPALLVSGGGDPTLKVWDWIRGACVREVSVQPAVAPFIKVMPPERTPRRFEDDGGADGEERSEGPKKRKRGRKQKMKERQRKAAADAEGSEPAEPEADADAVEAADASEIAEPEPVFALRRIESLPSDAGGHLIFSAVGATALFACRFPTASSDTEIEIDALDLGAPVLDFSIATDERIWVCLDAQWEGASAGTPMVRVVRLAGGKLELVDADAPNPLLAALNSACVLPATSPDLRALDLYLALSALPKNRDAAHDPMDLGDVENPPEELSAKELGRLKSKRALAKRGGGKGEGAGEGEGDEPASKRARSDQLEGDTDVVMGGGP</sequence>
<feature type="region of interest" description="Disordered" evidence="8">
    <location>
        <begin position="250"/>
        <end position="313"/>
    </location>
</feature>
<dbReference type="SUPFAM" id="SSF50978">
    <property type="entry name" value="WD40 repeat-like"/>
    <property type="match status" value="1"/>
</dbReference>
<dbReference type="PROSITE" id="PS50082">
    <property type="entry name" value="WD_REPEATS_2"/>
    <property type="match status" value="1"/>
</dbReference>
<dbReference type="PANTHER" id="PTHR16288:SF0">
    <property type="entry name" value="TRNA (GUANINE-N(7)-)-METHYLTRANSFERASE NON-CATALYTIC SUBUNIT WDR4"/>
    <property type="match status" value="1"/>
</dbReference>
<dbReference type="GO" id="GO:0005634">
    <property type="term" value="C:nucleus"/>
    <property type="evidence" value="ECO:0007669"/>
    <property type="project" value="UniProtKB-SubCell"/>
</dbReference>
<feature type="compositionally biased region" description="Basic residues" evidence="8">
    <location>
        <begin position="484"/>
        <end position="495"/>
    </location>
</feature>
<dbReference type="Gene3D" id="2.130.10.10">
    <property type="entry name" value="YVTN repeat-like/Quinoprotein amine dehydrogenase"/>
    <property type="match status" value="1"/>
</dbReference>
<evidence type="ECO:0000256" key="1">
    <source>
        <dbReference type="ARBA" id="ARBA00004123"/>
    </source>
</evidence>
<dbReference type="InterPro" id="IPR001680">
    <property type="entry name" value="WD40_rpt"/>
</dbReference>
<feature type="compositionally biased region" description="Basic and acidic residues" evidence="8">
    <location>
        <begin position="509"/>
        <end position="518"/>
    </location>
</feature>
<evidence type="ECO:0000256" key="5">
    <source>
        <dbReference type="ARBA" id="ARBA00023242"/>
    </source>
</evidence>
<feature type="repeat" description="WD" evidence="7">
    <location>
        <begin position="191"/>
        <end position="224"/>
    </location>
</feature>
<dbReference type="AlphaFoldDB" id="A0AAD6U5E6"/>
<feature type="compositionally biased region" description="Acidic residues" evidence="8">
    <location>
        <begin position="294"/>
        <end position="309"/>
    </location>
</feature>
<evidence type="ECO:0000256" key="7">
    <source>
        <dbReference type="PROSITE-ProRule" id="PRU00221"/>
    </source>
</evidence>